<evidence type="ECO:0000313" key="3">
    <source>
        <dbReference type="Proteomes" id="UP001470230"/>
    </source>
</evidence>
<organism evidence="2 3">
    <name type="scientific">Tritrichomonas musculus</name>
    <dbReference type="NCBI Taxonomy" id="1915356"/>
    <lineage>
        <taxon>Eukaryota</taxon>
        <taxon>Metamonada</taxon>
        <taxon>Parabasalia</taxon>
        <taxon>Tritrichomonadida</taxon>
        <taxon>Tritrichomonadidae</taxon>
        <taxon>Tritrichomonas</taxon>
    </lineage>
</organism>
<feature type="domain" description="EF-hand" evidence="1">
    <location>
        <begin position="4"/>
        <end position="39"/>
    </location>
</feature>
<dbReference type="EMBL" id="JAPFFF010000021">
    <property type="protein sequence ID" value="KAK8854339.1"/>
    <property type="molecule type" value="Genomic_DNA"/>
</dbReference>
<proteinExistence type="predicted"/>
<dbReference type="Pfam" id="PF13499">
    <property type="entry name" value="EF-hand_7"/>
    <property type="match status" value="1"/>
</dbReference>
<accession>A0ABR2HYD6</accession>
<dbReference type="PROSITE" id="PS50222">
    <property type="entry name" value="EF_HAND_2"/>
    <property type="match status" value="2"/>
</dbReference>
<dbReference type="SUPFAM" id="SSF47473">
    <property type="entry name" value="EF-hand"/>
    <property type="match status" value="1"/>
</dbReference>
<reference evidence="2 3" key="1">
    <citation type="submission" date="2024-04" db="EMBL/GenBank/DDBJ databases">
        <title>Tritrichomonas musculus Genome.</title>
        <authorList>
            <person name="Alves-Ferreira E."/>
            <person name="Grigg M."/>
            <person name="Lorenzi H."/>
            <person name="Galac M."/>
        </authorList>
    </citation>
    <scope>NUCLEOTIDE SEQUENCE [LARGE SCALE GENOMIC DNA]</scope>
    <source>
        <strain evidence="2 3">EAF2021</strain>
    </source>
</reference>
<protein>
    <recommendedName>
        <fullName evidence="1">EF-hand domain-containing protein</fullName>
    </recommendedName>
</protein>
<dbReference type="Proteomes" id="UP001470230">
    <property type="component" value="Unassembled WGS sequence"/>
</dbReference>
<name>A0ABR2HYD6_9EUKA</name>
<keyword evidence="3" id="KW-1185">Reference proteome</keyword>
<dbReference type="InterPro" id="IPR011992">
    <property type="entry name" value="EF-hand-dom_pair"/>
</dbReference>
<comment type="caution">
    <text evidence="2">The sequence shown here is derived from an EMBL/GenBank/DDBJ whole genome shotgun (WGS) entry which is preliminary data.</text>
</comment>
<evidence type="ECO:0000259" key="1">
    <source>
        <dbReference type="PROSITE" id="PS50222"/>
    </source>
</evidence>
<feature type="domain" description="EF-hand" evidence="1">
    <location>
        <begin position="41"/>
        <end position="76"/>
    </location>
</feature>
<dbReference type="CDD" id="cd00051">
    <property type="entry name" value="EFh"/>
    <property type="match status" value="1"/>
</dbReference>
<dbReference type="SMART" id="SM00054">
    <property type="entry name" value="EFh"/>
    <property type="match status" value="2"/>
</dbReference>
<evidence type="ECO:0000313" key="2">
    <source>
        <dbReference type="EMBL" id="KAK8854339.1"/>
    </source>
</evidence>
<sequence length="77" mass="9078">MSSRNADAIAEIFNKYDTTKSGKINKEQLRHCVYDLNGRQLDDVELNHIFELMDGDNDGMIHLQDFTKVMEQFFRYC</sequence>
<gene>
    <name evidence="2" type="ORF">M9Y10_016899</name>
</gene>
<dbReference type="Gene3D" id="1.10.238.10">
    <property type="entry name" value="EF-hand"/>
    <property type="match status" value="1"/>
</dbReference>
<dbReference type="InterPro" id="IPR002048">
    <property type="entry name" value="EF_hand_dom"/>
</dbReference>